<organism evidence="2">
    <name type="scientific">Glycine max</name>
    <name type="common">Soybean</name>
    <name type="synonym">Glycine hispida</name>
    <dbReference type="NCBI Taxonomy" id="3847"/>
    <lineage>
        <taxon>Eukaryota</taxon>
        <taxon>Viridiplantae</taxon>
        <taxon>Streptophyta</taxon>
        <taxon>Embryophyta</taxon>
        <taxon>Tracheophyta</taxon>
        <taxon>Spermatophyta</taxon>
        <taxon>Magnoliopsida</taxon>
        <taxon>eudicotyledons</taxon>
        <taxon>Gunneridae</taxon>
        <taxon>Pentapetalae</taxon>
        <taxon>rosids</taxon>
        <taxon>fabids</taxon>
        <taxon>Fabales</taxon>
        <taxon>Fabaceae</taxon>
        <taxon>Papilionoideae</taxon>
        <taxon>50 kb inversion clade</taxon>
        <taxon>NPAAA clade</taxon>
        <taxon>indigoferoid/millettioid clade</taxon>
        <taxon>Phaseoleae</taxon>
        <taxon>Glycine</taxon>
        <taxon>Glycine subgen. Soja</taxon>
    </lineage>
</organism>
<keyword evidence="1" id="KW-0812">Transmembrane</keyword>
<evidence type="ECO:0000313" key="2">
    <source>
        <dbReference type="EMBL" id="ACU15462.1"/>
    </source>
</evidence>
<proteinExistence type="evidence at transcript level"/>
<feature type="transmembrane region" description="Helical" evidence="1">
    <location>
        <begin position="28"/>
        <end position="54"/>
    </location>
</feature>
<protein>
    <submittedName>
        <fullName evidence="2">Uncharacterized protein</fullName>
    </submittedName>
</protein>
<reference evidence="2" key="1">
    <citation type="submission" date="2009-08" db="EMBL/GenBank/DDBJ databases">
        <authorList>
            <person name="Cheung F."/>
            <person name="Xiao Y."/>
            <person name="Chan A."/>
            <person name="Moskal W."/>
            <person name="Town C.D."/>
        </authorList>
    </citation>
    <scope>NUCLEOTIDE SEQUENCE</scope>
</reference>
<accession>C6T1L2</accession>
<sequence length="56" mass="6609">MYMNLKNANPLLSDEPSKMNLMSSFPTVIFLILKLIFFFNVHFCITFVIFSILFKE</sequence>
<keyword evidence="1" id="KW-1133">Transmembrane helix</keyword>
<evidence type="ECO:0000256" key="1">
    <source>
        <dbReference type="SAM" id="Phobius"/>
    </source>
</evidence>
<name>C6T1L2_SOYBN</name>
<dbReference type="AlphaFoldDB" id="C6T1L2"/>
<keyword evidence="1" id="KW-0472">Membrane</keyword>
<dbReference type="EMBL" id="BT091318">
    <property type="protein sequence ID" value="ACU15462.1"/>
    <property type="molecule type" value="mRNA"/>
</dbReference>